<dbReference type="GO" id="GO:0046872">
    <property type="term" value="F:metal ion binding"/>
    <property type="evidence" value="ECO:0007669"/>
    <property type="project" value="UniProtKB-KW"/>
</dbReference>
<dbReference type="InterPro" id="IPR033315">
    <property type="entry name" value="Fan1-like"/>
</dbReference>
<keyword evidence="6 8" id="KW-0460">Magnesium</keyword>
<dbReference type="SMART" id="SM00990">
    <property type="entry name" value="VRR_NUC"/>
    <property type="match status" value="1"/>
</dbReference>
<dbReference type="AlphaFoldDB" id="A0A166A447"/>
<evidence type="ECO:0000256" key="7">
    <source>
        <dbReference type="ARBA" id="ARBA00023211"/>
    </source>
</evidence>
<dbReference type="GO" id="GO:0004528">
    <property type="term" value="F:phosphodiesterase I activity"/>
    <property type="evidence" value="ECO:0007669"/>
    <property type="project" value="UniProtKB-EC"/>
</dbReference>
<evidence type="ECO:0000313" key="12">
    <source>
        <dbReference type="Proteomes" id="UP000077266"/>
    </source>
</evidence>
<proteinExistence type="inferred from homology"/>
<evidence type="ECO:0000256" key="1">
    <source>
        <dbReference type="ARBA" id="ARBA00000983"/>
    </source>
</evidence>
<comment type="similarity">
    <text evidence="2 8">Belongs to the FAN1 family.</text>
</comment>
<reference evidence="11 12" key="1">
    <citation type="journal article" date="2016" name="Mol. Biol. Evol.">
        <title>Comparative Genomics of Early-Diverging Mushroom-Forming Fungi Provides Insights into the Origins of Lignocellulose Decay Capabilities.</title>
        <authorList>
            <person name="Nagy L.G."/>
            <person name="Riley R."/>
            <person name="Tritt A."/>
            <person name="Adam C."/>
            <person name="Daum C."/>
            <person name="Floudas D."/>
            <person name="Sun H."/>
            <person name="Yadav J.S."/>
            <person name="Pangilinan J."/>
            <person name="Larsson K.H."/>
            <person name="Matsuura K."/>
            <person name="Barry K."/>
            <person name="Labutti K."/>
            <person name="Kuo R."/>
            <person name="Ohm R.A."/>
            <person name="Bhattacharya S.S."/>
            <person name="Shirouzu T."/>
            <person name="Yoshinaga Y."/>
            <person name="Martin F.M."/>
            <person name="Grigoriev I.V."/>
            <person name="Hibbett D.S."/>
        </authorList>
    </citation>
    <scope>NUCLEOTIDE SEQUENCE [LARGE SCALE GENOMIC DNA]</scope>
    <source>
        <strain evidence="11 12">HHB12029</strain>
    </source>
</reference>
<keyword evidence="8" id="KW-0539">Nucleus</keyword>
<dbReference type="Proteomes" id="UP000077266">
    <property type="component" value="Unassembled WGS sequence"/>
</dbReference>
<comment type="subcellular location">
    <subcellularLocation>
        <location evidence="8">Nucleus</location>
    </subcellularLocation>
</comment>
<dbReference type="GO" id="GO:0070336">
    <property type="term" value="F:flap-structured DNA binding"/>
    <property type="evidence" value="ECO:0007669"/>
    <property type="project" value="TreeGrafter"/>
</dbReference>
<dbReference type="EMBL" id="KV426103">
    <property type="protein sequence ID" value="KZV88299.1"/>
    <property type="molecule type" value="Genomic_DNA"/>
</dbReference>
<feature type="compositionally biased region" description="Acidic residues" evidence="9">
    <location>
        <begin position="805"/>
        <end position="827"/>
    </location>
</feature>
<dbReference type="PANTHER" id="PTHR15749">
    <property type="entry name" value="FANCONI-ASSOCIATED NUCLEASE 1"/>
    <property type="match status" value="1"/>
</dbReference>
<evidence type="ECO:0000256" key="2">
    <source>
        <dbReference type="ARBA" id="ARBA00005533"/>
    </source>
</evidence>
<dbReference type="InterPro" id="IPR011856">
    <property type="entry name" value="tRNA_endonuc-like_dom_sf"/>
</dbReference>
<dbReference type="EC" id="3.1.4.1" evidence="8"/>
<dbReference type="InParanoid" id="A0A166A447"/>
<gene>
    <name evidence="11" type="ORF">EXIGLDRAFT_651295</name>
</gene>
<sequence>MHHRASLLTDAALFRVDDVLDPFDIVQHVTDGAGDVEGQSKDFRESMYVLILKEILNTVFPAEAYLFSEDELEAFNRFGQLSYEAKYLLLRLSLRKEGKWHSLSGLDASYHADLGPRLRGAMQELSGILPSPPEEEKKPRIIKTSQPKVIDLTLDDEDDEPDVPVQPSTLPLPTSDASTAVAVAVAGPLFAHGESSAELADLLQCLNKDQLKAVAIQLKIANVNKKNRDELVESLLDHASSQSTLQGRGPLKQLTLNFHMGKKKSQSDLLRQRVMKILVHAIKLEAEVLALLRRLQIVFFRATMYAADLFLPSILARAKRRNYASYKYERTLNIFPSREQFLDYEKALKMESEMDMLLDGYGTMYKPKSKSAQAHAKSISATPRQDAAARAKDLASEAWLRWDELLISAEEQGLTKADTYIARFHPGHVYTRILHNGCRALAILKDYQSEITALKALLEQMIWRKSKRGAWYERLALLYHQYGHRVTLDEEDAAKFVDLEDQHLHLARETVLKGLEDEHTHLVWRIALENRLSRLEKRLKLSKEERYEITPRLKNPRTVCFQGKRIWEKEDSPAGDANASWTGKSLWFGANGEKVSVEDLSVQWYAKKGFKAVHSEGRIVTSIFALLFWDVLFAPVQGAFETKFQNAPLDMFHDTFFQARKELIESRLAELEANKARTLLETVDDRERPRKTVCIGLRWDMFSKEDLCEVVDCLGGRALAVMCRILCEDYAGRTSGVPDLLAWNPRTGKAKFVEVKGPGDQLRDGQRLWIHCLLSAGVDVELCKVEEKEERDRAKSRSKSARADSDEDTAEESGAEEDEQLEDEDEEPASRPKGKKRPSDSAEATSESKRKKPRSQSIEL</sequence>
<accession>A0A166A447</accession>
<dbReference type="Pfam" id="PF21170">
    <property type="entry name" value="FAN1_TPR"/>
    <property type="match status" value="1"/>
</dbReference>
<name>A0A166A447_EXIGL</name>
<keyword evidence="3 8" id="KW-0540">Nuclease</keyword>
<dbReference type="Gene3D" id="3.40.1350.10">
    <property type="match status" value="1"/>
</dbReference>
<dbReference type="GO" id="GO:0036297">
    <property type="term" value="P:interstrand cross-link repair"/>
    <property type="evidence" value="ECO:0007669"/>
    <property type="project" value="InterPro"/>
</dbReference>
<dbReference type="InterPro" id="IPR014883">
    <property type="entry name" value="VRR_NUC"/>
</dbReference>
<evidence type="ECO:0000256" key="5">
    <source>
        <dbReference type="ARBA" id="ARBA00022801"/>
    </source>
</evidence>
<dbReference type="GO" id="GO:0005634">
    <property type="term" value="C:nucleus"/>
    <property type="evidence" value="ECO:0007669"/>
    <property type="project" value="UniProtKB-SubCell"/>
</dbReference>
<dbReference type="InterPro" id="IPR049126">
    <property type="entry name" value="FAN1-like_TPR"/>
</dbReference>
<evidence type="ECO:0000256" key="4">
    <source>
        <dbReference type="ARBA" id="ARBA00022723"/>
    </source>
</evidence>
<evidence type="ECO:0000256" key="9">
    <source>
        <dbReference type="SAM" id="MobiDB-lite"/>
    </source>
</evidence>
<keyword evidence="8" id="KW-0234">DNA repair</keyword>
<dbReference type="CDD" id="cd22326">
    <property type="entry name" value="FAN1-like"/>
    <property type="match status" value="1"/>
</dbReference>
<dbReference type="STRING" id="1314781.A0A166A447"/>
<dbReference type="FunCoup" id="A0A166A447">
    <property type="interactions" value="355"/>
</dbReference>
<feature type="region of interest" description="Disordered" evidence="9">
    <location>
        <begin position="789"/>
        <end position="860"/>
    </location>
</feature>
<dbReference type="OrthoDB" id="258143at2759"/>
<dbReference type="GO" id="GO:0008409">
    <property type="term" value="F:5'-3' exonuclease activity"/>
    <property type="evidence" value="ECO:0007669"/>
    <property type="project" value="TreeGrafter"/>
</dbReference>
<evidence type="ECO:0000313" key="11">
    <source>
        <dbReference type="EMBL" id="KZV88299.1"/>
    </source>
</evidence>
<dbReference type="InterPro" id="IPR049132">
    <property type="entry name" value="FAN1-like_euk"/>
</dbReference>
<evidence type="ECO:0000259" key="10">
    <source>
        <dbReference type="SMART" id="SM00990"/>
    </source>
</evidence>
<evidence type="ECO:0000256" key="3">
    <source>
        <dbReference type="ARBA" id="ARBA00022722"/>
    </source>
</evidence>
<keyword evidence="8" id="KW-0227">DNA damage</keyword>
<keyword evidence="4 8" id="KW-0479">Metal-binding</keyword>
<dbReference type="Pfam" id="PF08774">
    <property type="entry name" value="VRR_NUC"/>
    <property type="match status" value="1"/>
</dbReference>
<evidence type="ECO:0000256" key="8">
    <source>
        <dbReference type="RuleBase" id="RU365033"/>
    </source>
</evidence>
<dbReference type="GO" id="GO:0017108">
    <property type="term" value="F:5'-flap endonuclease activity"/>
    <property type="evidence" value="ECO:0007669"/>
    <property type="project" value="TreeGrafter"/>
</dbReference>
<comment type="catalytic activity">
    <reaction evidence="1 8">
        <text>Hydrolytically removes 5'-nucleotides successively from the 3'-hydroxy termini of 3'-hydroxy-terminated oligonucleotides.</text>
        <dbReference type="EC" id="3.1.4.1"/>
    </reaction>
</comment>
<keyword evidence="7 8" id="KW-0464">Manganese</keyword>
<keyword evidence="12" id="KW-1185">Reference proteome</keyword>
<dbReference type="PANTHER" id="PTHR15749:SF4">
    <property type="entry name" value="FANCONI-ASSOCIATED NUCLEASE 1"/>
    <property type="match status" value="1"/>
</dbReference>
<comment type="function">
    <text evidence="8">Nuclease required for the repair of DNA interstrand cross-links (ICL). Acts as a 5'-3' exonuclease that anchors at a cut end of DNA and cleaves DNA successively at every third nucleotide, allowing to excise an ICL from one strand through flanking incisions.</text>
</comment>
<organism evidence="11 12">
    <name type="scientific">Exidia glandulosa HHB12029</name>
    <dbReference type="NCBI Taxonomy" id="1314781"/>
    <lineage>
        <taxon>Eukaryota</taxon>
        <taxon>Fungi</taxon>
        <taxon>Dikarya</taxon>
        <taxon>Basidiomycota</taxon>
        <taxon>Agaricomycotina</taxon>
        <taxon>Agaricomycetes</taxon>
        <taxon>Auriculariales</taxon>
        <taxon>Exidiaceae</taxon>
        <taxon>Exidia</taxon>
    </lineage>
</organism>
<evidence type="ECO:0000256" key="6">
    <source>
        <dbReference type="ARBA" id="ARBA00022842"/>
    </source>
</evidence>
<feature type="domain" description="VRR-NUC" evidence="10">
    <location>
        <begin position="671"/>
        <end position="787"/>
    </location>
</feature>
<comment type="cofactor">
    <cofactor evidence="8">
        <name>Mg(2+)</name>
        <dbReference type="ChEBI" id="CHEBI:18420"/>
    </cofactor>
    <cofactor evidence="8">
        <name>Mn(2+)</name>
        <dbReference type="ChEBI" id="CHEBI:29035"/>
    </cofactor>
</comment>
<keyword evidence="5 8" id="KW-0378">Hydrolase</keyword>
<protein>
    <recommendedName>
        <fullName evidence="8">Fanconi-associated nuclease</fullName>
        <ecNumber evidence="8">3.1.4.1</ecNumber>
    </recommendedName>
</protein>